<evidence type="ECO:0000256" key="2">
    <source>
        <dbReference type="SAM" id="Phobius"/>
    </source>
</evidence>
<dbReference type="GeneID" id="28832458"/>
<dbReference type="Proteomes" id="UP000070700">
    <property type="component" value="Unassembled WGS sequence"/>
</dbReference>
<reference evidence="3 4" key="1">
    <citation type="submission" date="2015-10" db="EMBL/GenBank/DDBJ databases">
        <title>Full genome of DAOMC 229536 Phialocephala scopiformis, a fungal endophyte of spruce producing the potent anti-insectan compound rugulosin.</title>
        <authorList>
            <consortium name="DOE Joint Genome Institute"/>
            <person name="Walker A.K."/>
            <person name="Frasz S.L."/>
            <person name="Seifert K.A."/>
            <person name="Miller J.D."/>
            <person name="Mondo S.J."/>
            <person name="Labutti K."/>
            <person name="Lipzen A."/>
            <person name="Dockter R."/>
            <person name="Kennedy M."/>
            <person name="Grigoriev I.V."/>
            <person name="Spatafora J.W."/>
        </authorList>
    </citation>
    <scope>NUCLEOTIDE SEQUENCE [LARGE SCALE GENOMIC DNA]</scope>
    <source>
        <strain evidence="3 4">CBS 120377</strain>
    </source>
</reference>
<evidence type="ECO:0000313" key="4">
    <source>
        <dbReference type="Proteomes" id="UP000070700"/>
    </source>
</evidence>
<accession>A0A194X446</accession>
<keyword evidence="2" id="KW-0472">Membrane</keyword>
<gene>
    <name evidence="3" type="ORF">LY89DRAFT_783906</name>
</gene>
<feature type="transmembrane region" description="Helical" evidence="2">
    <location>
        <begin position="111"/>
        <end position="130"/>
    </location>
</feature>
<dbReference type="KEGG" id="psco:LY89DRAFT_783906"/>
<organism evidence="3 4">
    <name type="scientific">Mollisia scopiformis</name>
    <name type="common">Conifer needle endophyte fungus</name>
    <name type="synonym">Phialocephala scopiformis</name>
    <dbReference type="NCBI Taxonomy" id="149040"/>
    <lineage>
        <taxon>Eukaryota</taxon>
        <taxon>Fungi</taxon>
        <taxon>Dikarya</taxon>
        <taxon>Ascomycota</taxon>
        <taxon>Pezizomycotina</taxon>
        <taxon>Leotiomycetes</taxon>
        <taxon>Helotiales</taxon>
        <taxon>Mollisiaceae</taxon>
        <taxon>Mollisia</taxon>
    </lineage>
</organism>
<proteinExistence type="predicted"/>
<feature type="region of interest" description="Disordered" evidence="1">
    <location>
        <begin position="635"/>
        <end position="669"/>
    </location>
</feature>
<evidence type="ECO:0000256" key="1">
    <source>
        <dbReference type="SAM" id="MobiDB-lite"/>
    </source>
</evidence>
<dbReference type="InParanoid" id="A0A194X446"/>
<feature type="transmembrane region" description="Helical" evidence="2">
    <location>
        <begin position="522"/>
        <end position="551"/>
    </location>
</feature>
<keyword evidence="2" id="KW-1133">Transmembrane helix</keyword>
<keyword evidence="2" id="KW-0812">Transmembrane</keyword>
<name>A0A194X446_MOLSC</name>
<dbReference type="EMBL" id="KQ947419">
    <property type="protein sequence ID" value="KUJ14829.1"/>
    <property type="molecule type" value="Genomic_DNA"/>
</dbReference>
<dbReference type="AlphaFoldDB" id="A0A194X446"/>
<feature type="compositionally biased region" description="Polar residues" evidence="1">
    <location>
        <begin position="657"/>
        <end position="669"/>
    </location>
</feature>
<dbReference type="OrthoDB" id="3557131at2759"/>
<protein>
    <submittedName>
        <fullName evidence="3">Uncharacterized protein</fullName>
    </submittedName>
</protein>
<sequence>MSSNSSVYTGLWTNHSKGAILGKTLTVSPRSGLILVAVLALFVSLAGSQSWGIIRFLAHQFRVKPWPQHAIFLQQQAVLRNTSAASAGIWQFGLIGWAWRSQGVKSFRKSFSLLLLGVSHLVLFTTAGILSSSLAKVNNEILVRSSYCGTWIPNNDDTSPEVLAERTDWFAHRRENADLSKGYVRDCLNGYESSPQCNMFKRRIPFQIQVNASCPFSPEMCLAPTNGSLLLDTGFLHSRDDFGINSKSSDTILYRKIMSCSPVVTEGYTTSGSSTFDGRSYNYTATFYGPNRPLTSYPAFPSWGGIAAIPELVSSNGSVVLIFAASTGHFLKASDDLWLSAHRPGMQELISDAGILRNESFYGIDKPISVLGCTEQHQFCNLNRPENTTTRCTPQADLMTIDSLNISEFLDTQHQYEVTNMISEAVGRAELGFVVGDLSPPLLAMEYLMKQSSGPIATNQWVLEATNWFSTGINVMQRSLAEVATGPSGRYAKYTANTAANDTELQRYCDNLILRDNGYTSFSVLAIGLVLGLGGFIIVSSLFFEAIIGWAQMRWKRGLRHKVYWNLDSALQLQRMAFEEAGLGTWDKCTEDVPVVTNGEKSRVASEWDEWHPTIVGKEPLVELHIHPEAVKPEEAVALESPTSEGLQAELSRDEGISSSFESESQIGL</sequence>
<feature type="transmembrane region" description="Helical" evidence="2">
    <location>
        <begin position="33"/>
        <end position="58"/>
    </location>
</feature>
<evidence type="ECO:0000313" key="3">
    <source>
        <dbReference type="EMBL" id="KUJ14829.1"/>
    </source>
</evidence>
<dbReference type="RefSeq" id="XP_018069184.1">
    <property type="nucleotide sequence ID" value="XM_018222732.1"/>
</dbReference>
<keyword evidence="4" id="KW-1185">Reference proteome</keyword>